<organism evidence="14 15">
    <name type="scientific">Thiohalocapsa halophila</name>
    <dbReference type="NCBI Taxonomy" id="69359"/>
    <lineage>
        <taxon>Bacteria</taxon>
        <taxon>Pseudomonadati</taxon>
        <taxon>Pseudomonadota</taxon>
        <taxon>Gammaproteobacteria</taxon>
        <taxon>Chromatiales</taxon>
        <taxon>Chromatiaceae</taxon>
        <taxon>Thiohalocapsa</taxon>
    </lineage>
</organism>
<name>A0ABS1CBU0_9GAMM</name>
<accession>A0ABS1CBU0</accession>
<dbReference type="InterPro" id="IPR005863">
    <property type="entry name" value="UDP-N-AcMur_synth"/>
</dbReference>
<dbReference type="RefSeq" id="WP_200233300.1">
    <property type="nucleotide sequence ID" value="NZ_NRRV01000002.1"/>
</dbReference>
<comment type="similarity">
    <text evidence="10">Belongs to the MurCDEF family. MurF subfamily.</text>
</comment>
<feature type="domain" description="Mur ligase N-terminal catalytic" evidence="11">
    <location>
        <begin position="32"/>
        <end position="108"/>
    </location>
</feature>
<comment type="pathway">
    <text evidence="10">Cell wall biogenesis; peptidoglycan biosynthesis.</text>
</comment>
<dbReference type="InterPro" id="IPR000713">
    <property type="entry name" value="Mur_ligase_N"/>
</dbReference>
<keyword evidence="3 10" id="KW-0132">Cell division</keyword>
<reference evidence="14 15" key="1">
    <citation type="journal article" date="2020" name="Microorganisms">
        <title>Osmotic Adaptation and Compatible Solute Biosynthesis of Phototrophic Bacteria as Revealed from Genome Analyses.</title>
        <authorList>
            <person name="Imhoff J.F."/>
            <person name="Rahn T."/>
            <person name="Kunzel S."/>
            <person name="Keller A."/>
            <person name="Neulinger S.C."/>
        </authorList>
    </citation>
    <scope>NUCLEOTIDE SEQUENCE [LARGE SCALE GENOMIC DNA]</scope>
    <source>
        <strain evidence="14 15">DSM 6210</strain>
    </source>
</reference>
<dbReference type="InterPro" id="IPR036615">
    <property type="entry name" value="Mur_ligase_C_dom_sf"/>
</dbReference>
<dbReference type="Gene3D" id="3.90.190.20">
    <property type="entry name" value="Mur ligase, C-terminal domain"/>
    <property type="match status" value="1"/>
</dbReference>
<evidence type="ECO:0000256" key="6">
    <source>
        <dbReference type="ARBA" id="ARBA00022960"/>
    </source>
</evidence>
<dbReference type="PANTHER" id="PTHR43024:SF1">
    <property type="entry name" value="UDP-N-ACETYLMURAMOYL-TRIPEPTIDE--D-ALANYL-D-ALANINE LIGASE"/>
    <property type="match status" value="1"/>
</dbReference>
<keyword evidence="1 10" id="KW-0963">Cytoplasm</keyword>
<comment type="subcellular location">
    <subcellularLocation>
        <location evidence="10">Cytoplasm</location>
    </subcellularLocation>
</comment>
<dbReference type="EMBL" id="NRRV01000002">
    <property type="protein sequence ID" value="MBK1629393.1"/>
    <property type="molecule type" value="Genomic_DNA"/>
</dbReference>
<dbReference type="Pfam" id="PF01225">
    <property type="entry name" value="Mur_ligase"/>
    <property type="match status" value="1"/>
</dbReference>
<dbReference type="HAMAP" id="MF_02019">
    <property type="entry name" value="MurF"/>
    <property type="match status" value="1"/>
</dbReference>
<comment type="caution">
    <text evidence="14">The sequence shown here is derived from an EMBL/GenBank/DDBJ whole genome shotgun (WGS) entry which is preliminary data.</text>
</comment>
<dbReference type="InterPro" id="IPR036565">
    <property type="entry name" value="Mur-like_cat_sf"/>
</dbReference>
<feature type="domain" description="Mur ligase central" evidence="13">
    <location>
        <begin position="122"/>
        <end position="240"/>
    </location>
</feature>
<keyword evidence="5 10" id="KW-0067">ATP-binding</keyword>
<dbReference type="Pfam" id="PF02875">
    <property type="entry name" value="Mur_ligase_C"/>
    <property type="match status" value="1"/>
</dbReference>
<dbReference type="SUPFAM" id="SSF53623">
    <property type="entry name" value="MurD-like peptide ligases, catalytic domain"/>
    <property type="match status" value="1"/>
</dbReference>
<evidence type="ECO:0000256" key="9">
    <source>
        <dbReference type="ARBA" id="ARBA00023316"/>
    </source>
</evidence>
<proteinExistence type="inferred from homology"/>
<evidence type="ECO:0000259" key="12">
    <source>
        <dbReference type="Pfam" id="PF02875"/>
    </source>
</evidence>
<dbReference type="InterPro" id="IPR013221">
    <property type="entry name" value="Mur_ligase_cen"/>
</dbReference>
<dbReference type="SUPFAM" id="SSF53244">
    <property type="entry name" value="MurD-like peptide ligases, peptide-binding domain"/>
    <property type="match status" value="1"/>
</dbReference>
<dbReference type="InterPro" id="IPR004101">
    <property type="entry name" value="Mur_ligase_C"/>
</dbReference>
<keyword evidence="9 10" id="KW-0961">Cell wall biogenesis/degradation</keyword>
<evidence type="ECO:0000313" key="14">
    <source>
        <dbReference type="EMBL" id="MBK1629393.1"/>
    </source>
</evidence>
<dbReference type="Gene3D" id="3.40.1190.10">
    <property type="entry name" value="Mur-like, catalytic domain"/>
    <property type="match status" value="1"/>
</dbReference>
<feature type="binding site" evidence="10">
    <location>
        <begin position="124"/>
        <end position="130"/>
    </location>
    <ligand>
        <name>ATP</name>
        <dbReference type="ChEBI" id="CHEBI:30616"/>
    </ligand>
</feature>
<evidence type="ECO:0000256" key="7">
    <source>
        <dbReference type="ARBA" id="ARBA00022984"/>
    </source>
</evidence>
<dbReference type="InterPro" id="IPR051046">
    <property type="entry name" value="MurCDEF_CellWall_CoF430Synth"/>
</dbReference>
<gene>
    <name evidence="10" type="primary">murF</name>
    <name evidence="14" type="ORF">CKO31_01310</name>
</gene>
<dbReference type="PANTHER" id="PTHR43024">
    <property type="entry name" value="UDP-N-ACETYLMURAMOYL-TRIPEPTIDE--D-ALANYL-D-ALANINE LIGASE"/>
    <property type="match status" value="1"/>
</dbReference>
<evidence type="ECO:0000256" key="8">
    <source>
        <dbReference type="ARBA" id="ARBA00023306"/>
    </source>
</evidence>
<sequence length="452" mass="46586">MIDPDALWTPDAFAELTGGRWLVPPQDPAAAITGVGIDSRTLAPGEAFVAIAGERFDGHAFLDKAQAAGAPLAIVERDMAPPDNADDGLALLRVDSTVAALQALAARWRAVLGAAGCRIISVCGSNGKTTTRHLIHHVLSHAGLAGSQSPKSFNNHLGVPLTLLGAKAGDDFLVAEIGTNHPGEIDALAALVRPDIAVVTSIGEEHLEFFRDLHGVAREESAVLAHIAAGGGAVLPAEDRLPVPLTLPPEPAFTVTHFDLDPVAAGLALPGEHNRLNASAATAVARCFRIGDEAIAAAWPAAGHAPMRGELLHADDPARPTVINDAYNANPTSMRAALAVLGQYPSPRLAVLGDMLELGPVAASAHRDIAALAADTAEHCVLIGPRFAAAAAQLALDARAVSAYPEWTHTLAADIAAGLEADATVLIKGSRGMAVERLLPALDSRFDAAGRA</sequence>
<evidence type="ECO:0000256" key="10">
    <source>
        <dbReference type="HAMAP-Rule" id="MF_02019"/>
    </source>
</evidence>
<keyword evidence="7 10" id="KW-0573">Peptidoglycan synthesis</keyword>
<dbReference type="SUPFAM" id="SSF63418">
    <property type="entry name" value="MurE/MurF N-terminal domain"/>
    <property type="match status" value="1"/>
</dbReference>
<evidence type="ECO:0000256" key="1">
    <source>
        <dbReference type="ARBA" id="ARBA00022490"/>
    </source>
</evidence>
<evidence type="ECO:0000256" key="5">
    <source>
        <dbReference type="ARBA" id="ARBA00022840"/>
    </source>
</evidence>
<evidence type="ECO:0000256" key="3">
    <source>
        <dbReference type="ARBA" id="ARBA00022618"/>
    </source>
</evidence>
<evidence type="ECO:0000259" key="13">
    <source>
        <dbReference type="Pfam" id="PF08245"/>
    </source>
</evidence>
<dbReference type="Pfam" id="PF08245">
    <property type="entry name" value="Mur_ligase_M"/>
    <property type="match status" value="1"/>
</dbReference>
<evidence type="ECO:0000313" key="15">
    <source>
        <dbReference type="Proteomes" id="UP000748752"/>
    </source>
</evidence>
<dbReference type="InterPro" id="IPR035911">
    <property type="entry name" value="MurE/MurF_N"/>
</dbReference>
<evidence type="ECO:0000256" key="2">
    <source>
        <dbReference type="ARBA" id="ARBA00022598"/>
    </source>
</evidence>
<keyword evidence="15" id="KW-1185">Reference proteome</keyword>
<comment type="function">
    <text evidence="10">Involved in cell wall formation. Catalyzes the final step in the synthesis of UDP-N-acetylmuramoyl-pentapeptide, the precursor of murein.</text>
</comment>
<evidence type="ECO:0000256" key="4">
    <source>
        <dbReference type="ARBA" id="ARBA00022741"/>
    </source>
</evidence>
<dbReference type="Gene3D" id="3.40.1390.10">
    <property type="entry name" value="MurE/MurF, N-terminal domain"/>
    <property type="match status" value="1"/>
</dbReference>
<keyword evidence="8 10" id="KW-0131">Cell cycle</keyword>
<dbReference type="EC" id="6.3.2.10" evidence="10"/>
<evidence type="ECO:0000259" key="11">
    <source>
        <dbReference type="Pfam" id="PF01225"/>
    </source>
</evidence>
<keyword evidence="4 10" id="KW-0547">Nucleotide-binding</keyword>
<keyword evidence="6 10" id="KW-0133">Cell shape</keyword>
<feature type="domain" description="Mur ligase C-terminal" evidence="12">
    <location>
        <begin position="308"/>
        <end position="431"/>
    </location>
</feature>
<protein>
    <recommendedName>
        <fullName evidence="10">UDP-N-acetylmuramoyl-tripeptide--D-alanyl-D-alanine ligase</fullName>
        <ecNumber evidence="10">6.3.2.10</ecNumber>
    </recommendedName>
    <alternativeName>
        <fullName evidence="10">D-alanyl-D-alanine-adding enzyme</fullName>
    </alternativeName>
</protein>
<comment type="catalytic activity">
    <reaction evidence="10">
        <text>D-alanyl-D-alanine + UDP-N-acetyl-alpha-D-muramoyl-L-alanyl-gamma-D-glutamyl-meso-2,6-diaminopimelate + ATP = UDP-N-acetyl-alpha-D-muramoyl-L-alanyl-gamma-D-glutamyl-meso-2,6-diaminopimeloyl-D-alanyl-D-alanine + ADP + phosphate + H(+)</text>
        <dbReference type="Rhea" id="RHEA:28374"/>
        <dbReference type="ChEBI" id="CHEBI:15378"/>
        <dbReference type="ChEBI" id="CHEBI:30616"/>
        <dbReference type="ChEBI" id="CHEBI:43474"/>
        <dbReference type="ChEBI" id="CHEBI:57822"/>
        <dbReference type="ChEBI" id="CHEBI:61386"/>
        <dbReference type="ChEBI" id="CHEBI:83905"/>
        <dbReference type="ChEBI" id="CHEBI:456216"/>
        <dbReference type="EC" id="6.3.2.10"/>
    </reaction>
</comment>
<keyword evidence="2 10" id="KW-0436">Ligase</keyword>
<dbReference type="Proteomes" id="UP000748752">
    <property type="component" value="Unassembled WGS sequence"/>
</dbReference>